<dbReference type="Gene3D" id="3.30.700.10">
    <property type="entry name" value="Glycoprotein, Type 4 Pilin"/>
    <property type="match status" value="1"/>
</dbReference>
<keyword evidence="3" id="KW-1185">Reference proteome</keyword>
<dbReference type="Pfam" id="PF07963">
    <property type="entry name" value="N_methyl"/>
    <property type="match status" value="1"/>
</dbReference>
<dbReference type="PANTHER" id="PTHR30093:SF2">
    <property type="entry name" value="TYPE II SECRETION SYSTEM PROTEIN H"/>
    <property type="match status" value="1"/>
</dbReference>
<accession>A0A432MNF0</accession>
<dbReference type="EMBL" id="RYZH01000009">
    <property type="protein sequence ID" value="RUL88598.1"/>
    <property type="molecule type" value="Genomic_DNA"/>
</dbReference>
<dbReference type="InterPro" id="IPR045584">
    <property type="entry name" value="Pilin-like"/>
</dbReference>
<dbReference type="Proteomes" id="UP000280296">
    <property type="component" value="Unassembled WGS sequence"/>
</dbReference>
<reference evidence="2 3" key="2">
    <citation type="submission" date="2019-01" db="EMBL/GenBank/DDBJ databases">
        <title>Tautonia sociabilis, a novel thermotolerant planctomycete of Isosphaeraceae family, isolated from a 4000 m deep subterranean habitat.</title>
        <authorList>
            <person name="Kovaleva O.L."/>
            <person name="Elcheninov A.G."/>
            <person name="Van Heerden E."/>
            <person name="Toshchakov S.V."/>
            <person name="Novikov A."/>
            <person name="Bonch-Osmolovskaya E.A."/>
            <person name="Kublanov I.V."/>
        </authorList>
    </citation>
    <scope>NUCLEOTIDE SEQUENCE [LARGE SCALE GENOMIC DNA]</scope>
    <source>
        <strain evidence="2 3">GM2012</strain>
    </source>
</reference>
<organism evidence="2 3">
    <name type="scientific">Tautonia sociabilis</name>
    <dbReference type="NCBI Taxonomy" id="2080755"/>
    <lineage>
        <taxon>Bacteria</taxon>
        <taxon>Pseudomonadati</taxon>
        <taxon>Planctomycetota</taxon>
        <taxon>Planctomycetia</taxon>
        <taxon>Isosphaerales</taxon>
        <taxon>Isosphaeraceae</taxon>
        <taxon>Tautonia</taxon>
    </lineage>
</organism>
<dbReference type="NCBIfam" id="TIGR04294">
    <property type="entry name" value="pre_pil_HX9DG"/>
    <property type="match status" value="1"/>
</dbReference>
<gene>
    <name evidence="2" type="ORF">TsocGM_06660</name>
</gene>
<dbReference type="Pfam" id="PF07596">
    <property type="entry name" value="SBP_bac_10"/>
    <property type="match status" value="1"/>
</dbReference>
<evidence type="ECO:0000259" key="1">
    <source>
        <dbReference type="Pfam" id="PF07596"/>
    </source>
</evidence>
<name>A0A432MNF0_9BACT</name>
<dbReference type="PANTHER" id="PTHR30093">
    <property type="entry name" value="GENERAL SECRETION PATHWAY PROTEIN G"/>
    <property type="match status" value="1"/>
</dbReference>
<evidence type="ECO:0000313" key="3">
    <source>
        <dbReference type="Proteomes" id="UP000280296"/>
    </source>
</evidence>
<dbReference type="NCBIfam" id="TIGR02532">
    <property type="entry name" value="IV_pilin_GFxxxE"/>
    <property type="match status" value="1"/>
</dbReference>
<feature type="domain" description="DUF1559" evidence="1">
    <location>
        <begin position="33"/>
        <end position="315"/>
    </location>
</feature>
<dbReference type="SUPFAM" id="SSF54523">
    <property type="entry name" value="Pili subunits"/>
    <property type="match status" value="1"/>
</dbReference>
<proteinExistence type="predicted"/>
<protein>
    <submittedName>
        <fullName evidence="2">DUF1559 domain-containing protein</fullName>
    </submittedName>
</protein>
<dbReference type="AlphaFoldDB" id="A0A432MNF0"/>
<dbReference type="OrthoDB" id="270727at2"/>
<dbReference type="InterPro" id="IPR027558">
    <property type="entry name" value="Pre_pil_HX9DG_C"/>
</dbReference>
<evidence type="ECO:0000313" key="2">
    <source>
        <dbReference type="EMBL" id="RUL88598.1"/>
    </source>
</evidence>
<reference evidence="2 3" key="1">
    <citation type="submission" date="2018-12" db="EMBL/GenBank/DDBJ databases">
        <authorList>
            <person name="Toschakov S.V."/>
        </authorList>
    </citation>
    <scope>NUCLEOTIDE SEQUENCE [LARGE SCALE GENOMIC DNA]</scope>
    <source>
        <strain evidence="2 3">GM2012</strain>
    </source>
</reference>
<comment type="caution">
    <text evidence="2">The sequence shown here is derived from an EMBL/GenBank/DDBJ whole genome shotgun (WGS) entry which is preliminary data.</text>
</comment>
<dbReference type="InterPro" id="IPR012902">
    <property type="entry name" value="N_methyl_site"/>
</dbReference>
<sequence length="336" mass="36427">MIRSSRRAFTLIELLVVIAIIGVLIALLLPAVQSAREAARRAQCTNNLKQVGLAMHNYHDAFGSLAPGRKGCCWGTWQLFILPQLEQVAAYNAFNFNGNNSSAGQAAGFDGNFRYFGAVNRTVANLDLAAYLCPSDEGSNPANPITATVNGVRFECKYRNYVANLGNTTVSQLNMPAFNINFRGAPFYDMGSPDIDIAPSYYPGRTTRKVVGFSSIRDGLSNTLLVSETIIAQGRDLRGFTQWGDATGFNGFLTPNSKSPDVIDAYWCNNTAPNPPCTPVTTELDKTFAARSRHPGGVNVAMADGSVKFFKESINVFVWRSLSTTSGGEVISADQY</sequence>
<dbReference type="InterPro" id="IPR011453">
    <property type="entry name" value="DUF1559"/>
</dbReference>